<dbReference type="PIRSF" id="PIRSF005539">
    <property type="entry name" value="Pept_S33_TRI_F1"/>
    <property type="match status" value="1"/>
</dbReference>
<evidence type="ECO:0000313" key="5">
    <source>
        <dbReference type="Proteomes" id="UP000006352"/>
    </source>
</evidence>
<protein>
    <recommendedName>
        <fullName evidence="3">AB hydrolase-1 domain-containing protein</fullName>
    </recommendedName>
</protein>
<dbReference type="GO" id="GO:0006508">
    <property type="term" value="P:proteolysis"/>
    <property type="evidence" value="ECO:0007669"/>
    <property type="project" value="InterPro"/>
</dbReference>
<dbReference type="InterPro" id="IPR000073">
    <property type="entry name" value="AB_hydrolase_1"/>
</dbReference>
<evidence type="ECO:0000313" key="4">
    <source>
        <dbReference type="EMBL" id="CCL98815.1"/>
    </source>
</evidence>
<dbReference type="PRINTS" id="PR00793">
    <property type="entry name" value="PROAMNOPTASE"/>
</dbReference>
<keyword evidence="2" id="KW-0378">Hydrolase</keyword>
<dbReference type="PANTHER" id="PTHR43798">
    <property type="entry name" value="MONOACYLGLYCEROL LIPASE"/>
    <property type="match status" value="1"/>
</dbReference>
<dbReference type="GeneID" id="24093726"/>
<keyword evidence="5" id="KW-1185">Reference proteome</keyword>
<evidence type="ECO:0000256" key="2">
    <source>
        <dbReference type="ARBA" id="ARBA00022801"/>
    </source>
</evidence>
<dbReference type="OrthoDB" id="190201at2759"/>
<dbReference type="RefSeq" id="XP_012178098.1">
    <property type="nucleotide sequence ID" value="XM_012322708.1"/>
</dbReference>
<dbReference type="InterPro" id="IPR005945">
    <property type="entry name" value="Pro_imino_pep"/>
</dbReference>
<dbReference type="Gene3D" id="3.40.50.1820">
    <property type="entry name" value="alpha/beta hydrolase"/>
    <property type="match status" value="1"/>
</dbReference>
<dbReference type="GO" id="GO:0008233">
    <property type="term" value="F:peptidase activity"/>
    <property type="evidence" value="ECO:0007669"/>
    <property type="project" value="InterPro"/>
</dbReference>
<dbReference type="GO" id="GO:0016020">
    <property type="term" value="C:membrane"/>
    <property type="evidence" value="ECO:0007669"/>
    <property type="project" value="TreeGrafter"/>
</dbReference>
<dbReference type="EMBL" id="HE796901">
    <property type="protein sequence ID" value="CCL98815.1"/>
    <property type="molecule type" value="Genomic_DNA"/>
</dbReference>
<sequence length="300" mass="34065">MLETTGKIDFTYNGEIFQTWYKVVGGLKSGGRPLIVLHGGPGVSHHYMLPHDALAASHNIPVIFYDQIGNGESSHLPGKPKEFWTIDLFIDELENVFVYLGIRDDFDMLGHSWGGMMATHYVAHRQLVGLRRLVLGGSAPSMQLWQMSMSKLVAEMPEEFRETVKKHEENGTTDSPEFQLARLAFYKKHLFLLNDWPEVLAKAYTSLSQNPTVYHAMMGPSEFTITGTLKTWSVVDRLHLMSVPTLLINSAQDEAQDVCVSPLFMKIPHVKWVQLSRSSHMHFMEEPERYFSILGEILTN</sequence>
<organism evidence="4 5">
    <name type="scientific">Fibroporia radiculosa</name>
    <dbReference type="NCBI Taxonomy" id="599839"/>
    <lineage>
        <taxon>Eukaryota</taxon>
        <taxon>Fungi</taxon>
        <taxon>Dikarya</taxon>
        <taxon>Basidiomycota</taxon>
        <taxon>Agaricomycotina</taxon>
        <taxon>Agaricomycetes</taxon>
        <taxon>Polyporales</taxon>
        <taxon>Fibroporiaceae</taxon>
        <taxon>Fibroporia</taxon>
    </lineage>
</organism>
<dbReference type="PANTHER" id="PTHR43798:SF33">
    <property type="entry name" value="HYDROLASE, PUTATIVE (AFU_ORTHOLOGUE AFUA_2G14860)-RELATED"/>
    <property type="match status" value="1"/>
</dbReference>
<name>J4GIP2_9APHY</name>
<proteinExistence type="inferred from homology"/>
<evidence type="ECO:0000259" key="3">
    <source>
        <dbReference type="Pfam" id="PF00561"/>
    </source>
</evidence>
<dbReference type="NCBIfam" id="TIGR01250">
    <property type="entry name" value="pro_imino_pep_2"/>
    <property type="match status" value="1"/>
</dbReference>
<dbReference type="HOGENOM" id="CLU_020336_15_1_1"/>
<comment type="similarity">
    <text evidence="1">Belongs to the peptidase S33 family.</text>
</comment>
<dbReference type="InterPro" id="IPR029058">
    <property type="entry name" value="AB_hydrolase_fold"/>
</dbReference>
<dbReference type="SUPFAM" id="SSF53474">
    <property type="entry name" value="alpha/beta-Hydrolases"/>
    <property type="match status" value="1"/>
</dbReference>
<evidence type="ECO:0000256" key="1">
    <source>
        <dbReference type="ARBA" id="ARBA00010088"/>
    </source>
</evidence>
<reference evidence="4 5" key="1">
    <citation type="journal article" date="2012" name="Appl. Environ. Microbiol.">
        <title>Short-read sequencing for genomic analysis of the brown rot fungus Fibroporia radiculosa.</title>
        <authorList>
            <person name="Tang J.D."/>
            <person name="Perkins A.D."/>
            <person name="Sonstegard T.S."/>
            <person name="Schroeder S.G."/>
            <person name="Burgess S.C."/>
            <person name="Diehl S.V."/>
        </authorList>
    </citation>
    <scope>NUCLEOTIDE SEQUENCE [LARGE SCALE GENOMIC DNA]</scope>
    <source>
        <strain evidence="4 5">TFFH 294</strain>
    </source>
</reference>
<dbReference type="Proteomes" id="UP000006352">
    <property type="component" value="Unassembled WGS sequence"/>
</dbReference>
<dbReference type="Pfam" id="PF00561">
    <property type="entry name" value="Abhydrolase_1"/>
    <property type="match status" value="1"/>
</dbReference>
<feature type="domain" description="AB hydrolase-1" evidence="3">
    <location>
        <begin position="33"/>
        <end position="287"/>
    </location>
</feature>
<dbReference type="InterPro" id="IPR050266">
    <property type="entry name" value="AB_hydrolase_sf"/>
</dbReference>
<gene>
    <name evidence="4" type="ORF">FIBRA_00820</name>
</gene>
<dbReference type="InterPro" id="IPR002410">
    <property type="entry name" value="Peptidase_S33"/>
</dbReference>
<dbReference type="AlphaFoldDB" id="J4GIP2"/>
<dbReference type="InParanoid" id="J4GIP2"/>
<accession>J4GIP2</accession>